<keyword evidence="6" id="KW-0418">Kinase</keyword>
<keyword evidence="9" id="KW-1133">Transmembrane helix</keyword>
<feature type="domain" description="Histidine kinase" evidence="10">
    <location>
        <begin position="268"/>
        <end position="483"/>
    </location>
</feature>
<dbReference type="Gene3D" id="3.30.565.10">
    <property type="entry name" value="Histidine kinase-like ATPase, C-terminal domain"/>
    <property type="match status" value="1"/>
</dbReference>
<dbReference type="InterPro" id="IPR004358">
    <property type="entry name" value="Sig_transdc_His_kin-like_C"/>
</dbReference>
<reference evidence="11 12" key="1">
    <citation type="submission" date="2016-10" db="EMBL/GenBank/DDBJ databases">
        <authorList>
            <person name="de Groot N.N."/>
        </authorList>
    </citation>
    <scope>NUCLEOTIDE SEQUENCE [LARGE SCALE GENOMIC DNA]</scope>
    <source>
        <strain evidence="11 12">DSM 22489</strain>
    </source>
</reference>
<dbReference type="SUPFAM" id="SSF55785">
    <property type="entry name" value="PYP-like sensor domain (PAS domain)"/>
    <property type="match status" value="1"/>
</dbReference>
<keyword evidence="7" id="KW-0067">ATP-binding</keyword>
<dbReference type="CDD" id="cd00130">
    <property type="entry name" value="PAS"/>
    <property type="match status" value="1"/>
</dbReference>
<feature type="transmembrane region" description="Helical" evidence="9">
    <location>
        <begin position="48"/>
        <end position="79"/>
    </location>
</feature>
<comment type="catalytic activity">
    <reaction evidence="1">
        <text>ATP + protein L-histidine = ADP + protein N-phospho-L-histidine.</text>
        <dbReference type="EC" id="2.7.13.3"/>
    </reaction>
</comment>
<evidence type="ECO:0000256" key="5">
    <source>
        <dbReference type="ARBA" id="ARBA00022741"/>
    </source>
</evidence>
<dbReference type="PANTHER" id="PTHR43065:SF10">
    <property type="entry name" value="PEROXIDE STRESS-ACTIVATED HISTIDINE KINASE MAK3"/>
    <property type="match status" value="1"/>
</dbReference>
<dbReference type="GO" id="GO:0000155">
    <property type="term" value="F:phosphorelay sensor kinase activity"/>
    <property type="evidence" value="ECO:0007669"/>
    <property type="project" value="InterPro"/>
</dbReference>
<name>A0A1H5SQX1_9BACT</name>
<dbReference type="Pfam" id="PF02518">
    <property type="entry name" value="HATPase_c"/>
    <property type="match status" value="1"/>
</dbReference>
<dbReference type="SMART" id="SM00388">
    <property type="entry name" value="HisKA"/>
    <property type="match status" value="1"/>
</dbReference>
<evidence type="ECO:0000256" key="4">
    <source>
        <dbReference type="ARBA" id="ARBA00022679"/>
    </source>
</evidence>
<dbReference type="EC" id="2.7.13.3" evidence="2"/>
<dbReference type="SUPFAM" id="SSF55874">
    <property type="entry name" value="ATPase domain of HSP90 chaperone/DNA topoisomerase II/histidine kinase"/>
    <property type="match status" value="1"/>
</dbReference>
<dbReference type="InterPro" id="IPR035965">
    <property type="entry name" value="PAS-like_dom_sf"/>
</dbReference>
<sequence>MASATQLRSWIARSQRVKTSLGYVCALACAWFTVELSMRVYALRGTPLALSFAVAAIITTEFGLGPGFASVGATAGILYVRFLLPGSSSPYAPGALIRLAVAVFAGTVIVLFCERQRVTGLKLRGALSTLRESTAMLAQAQRASNSAAWSFMHGDSKVRWATGAVEIFGLPPAESWTIEELLALVEPEDRRPLIHEVVTAHRFSLPFRAEFRIRIPSGDLRWLEAQGTLAPGTTQWSGLVLDISSRKKVEDALLRAEKLAAIGRLSATVAHEINNPLEALTNLHFLMASEDNLSSELRAYLEAADGELRRLESIARHTLSFARTRTDAGPIDAVPVTINAVAMFQSRCASRGGVIRLVSPDHAMVQVPTDELRQILTNLLSNACDALQGQEGTVEVSLQREGDNVTITVRDTGSGIAPDHLDRIFEPFFTTKQETGTGIGLWVTRELVQKVGGTIRATSSLPAAAPEASPFRTTFVVTLPSGEPPRPSGPPSGS</sequence>
<dbReference type="Pfam" id="PF00512">
    <property type="entry name" value="HisKA"/>
    <property type="match status" value="1"/>
</dbReference>
<dbReference type="InterPro" id="IPR036890">
    <property type="entry name" value="HATPase_C_sf"/>
</dbReference>
<dbReference type="InterPro" id="IPR005467">
    <property type="entry name" value="His_kinase_dom"/>
</dbReference>
<evidence type="ECO:0000256" key="1">
    <source>
        <dbReference type="ARBA" id="ARBA00000085"/>
    </source>
</evidence>
<evidence type="ECO:0000256" key="3">
    <source>
        <dbReference type="ARBA" id="ARBA00022553"/>
    </source>
</evidence>
<keyword evidence="8" id="KW-0902">Two-component regulatory system</keyword>
<dbReference type="Gene3D" id="3.30.450.20">
    <property type="entry name" value="PAS domain"/>
    <property type="match status" value="1"/>
</dbReference>
<dbReference type="AlphaFoldDB" id="A0A1H5SQX1"/>
<dbReference type="SUPFAM" id="SSF47384">
    <property type="entry name" value="Homodimeric domain of signal transducing histidine kinase"/>
    <property type="match status" value="1"/>
</dbReference>
<keyword evidence="9" id="KW-0472">Membrane</keyword>
<keyword evidence="5" id="KW-0547">Nucleotide-binding</keyword>
<dbReference type="InterPro" id="IPR036097">
    <property type="entry name" value="HisK_dim/P_sf"/>
</dbReference>
<dbReference type="PROSITE" id="PS50109">
    <property type="entry name" value="HIS_KIN"/>
    <property type="match status" value="1"/>
</dbReference>
<dbReference type="Proteomes" id="UP000236728">
    <property type="component" value="Unassembled WGS sequence"/>
</dbReference>
<keyword evidence="3" id="KW-0597">Phosphoprotein</keyword>
<accession>A0A1H5SQX1</accession>
<dbReference type="Gene3D" id="1.10.287.130">
    <property type="match status" value="1"/>
</dbReference>
<keyword evidence="9" id="KW-0812">Transmembrane</keyword>
<evidence type="ECO:0000256" key="9">
    <source>
        <dbReference type="SAM" id="Phobius"/>
    </source>
</evidence>
<evidence type="ECO:0000256" key="8">
    <source>
        <dbReference type="ARBA" id="ARBA00023012"/>
    </source>
</evidence>
<dbReference type="InterPro" id="IPR003594">
    <property type="entry name" value="HATPase_dom"/>
</dbReference>
<evidence type="ECO:0000313" key="11">
    <source>
        <dbReference type="EMBL" id="SEF52368.1"/>
    </source>
</evidence>
<evidence type="ECO:0000259" key="10">
    <source>
        <dbReference type="PROSITE" id="PS50109"/>
    </source>
</evidence>
<proteinExistence type="predicted"/>
<feature type="transmembrane region" description="Helical" evidence="9">
    <location>
        <begin position="91"/>
        <end position="112"/>
    </location>
</feature>
<dbReference type="PANTHER" id="PTHR43065">
    <property type="entry name" value="SENSOR HISTIDINE KINASE"/>
    <property type="match status" value="1"/>
</dbReference>
<organism evidence="11 12">
    <name type="scientific">Bryocella elongata</name>
    <dbReference type="NCBI Taxonomy" id="863522"/>
    <lineage>
        <taxon>Bacteria</taxon>
        <taxon>Pseudomonadati</taxon>
        <taxon>Acidobacteriota</taxon>
        <taxon>Terriglobia</taxon>
        <taxon>Terriglobales</taxon>
        <taxon>Acidobacteriaceae</taxon>
        <taxon>Bryocella</taxon>
    </lineage>
</organism>
<dbReference type="InterPro" id="IPR013655">
    <property type="entry name" value="PAS_fold_3"/>
</dbReference>
<dbReference type="PRINTS" id="PR00344">
    <property type="entry name" value="BCTRLSENSOR"/>
</dbReference>
<dbReference type="SMART" id="SM00387">
    <property type="entry name" value="HATPase_c"/>
    <property type="match status" value="1"/>
</dbReference>
<evidence type="ECO:0000256" key="2">
    <source>
        <dbReference type="ARBA" id="ARBA00012438"/>
    </source>
</evidence>
<dbReference type="InterPro" id="IPR003661">
    <property type="entry name" value="HisK_dim/P_dom"/>
</dbReference>
<gene>
    <name evidence="11" type="ORF">SAMN05421819_0298</name>
</gene>
<dbReference type="GO" id="GO:0005524">
    <property type="term" value="F:ATP binding"/>
    <property type="evidence" value="ECO:0007669"/>
    <property type="project" value="UniProtKB-KW"/>
</dbReference>
<dbReference type="Pfam" id="PF08447">
    <property type="entry name" value="PAS_3"/>
    <property type="match status" value="1"/>
</dbReference>
<evidence type="ECO:0000256" key="7">
    <source>
        <dbReference type="ARBA" id="ARBA00022840"/>
    </source>
</evidence>
<protein>
    <recommendedName>
        <fullName evidence="2">histidine kinase</fullName>
        <ecNumber evidence="2">2.7.13.3</ecNumber>
    </recommendedName>
</protein>
<keyword evidence="12" id="KW-1185">Reference proteome</keyword>
<dbReference type="CDD" id="cd00082">
    <property type="entry name" value="HisKA"/>
    <property type="match status" value="1"/>
</dbReference>
<evidence type="ECO:0000313" key="12">
    <source>
        <dbReference type="Proteomes" id="UP000236728"/>
    </source>
</evidence>
<keyword evidence="4" id="KW-0808">Transferase</keyword>
<feature type="transmembrane region" description="Helical" evidence="9">
    <location>
        <begin position="21"/>
        <end position="42"/>
    </location>
</feature>
<dbReference type="InterPro" id="IPR000014">
    <property type="entry name" value="PAS"/>
</dbReference>
<evidence type="ECO:0000256" key="6">
    <source>
        <dbReference type="ARBA" id="ARBA00022777"/>
    </source>
</evidence>
<dbReference type="EMBL" id="FNVA01000001">
    <property type="protein sequence ID" value="SEF52368.1"/>
    <property type="molecule type" value="Genomic_DNA"/>
</dbReference>